<organism evidence="1 2">
    <name type="scientific">Dreissena polymorpha</name>
    <name type="common">Zebra mussel</name>
    <name type="synonym">Mytilus polymorpha</name>
    <dbReference type="NCBI Taxonomy" id="45954"/>
    <lineage>
        <taxon>Eukaryota</taxon>
        <taxon>Metazoa</taxon>
        <taxon>Spiralia</taxon>
        <taxon>Lophotrochozoa</taxon>
        <taxon>Mollusca</taxon>
        <taxon>Bivalvia</taxon>
        <taxon>Autobranchia</taxon>
        <taxon>Heteroconchia</taxon>
        <taxon>Euheterodonta</taxon>
        <taxon>Imparidentia</taxon>
        <taxon>Neoheterodontei</taxon>
        <taxon>Myida</taxon>
        <taxon>Dreissenoidea</taxon>
        <taxon>Dreissenidae</taxon>
        <taxon>Dreissena</taxon>
    </lineage>
</organism>
<evidence type="ECO:0000313" key="2">
    <source>
        <dbReference type="Proteomes" id="UP000828390"/>
    </source>
</evidence>
<protein>
    <submittedName>
        <fullName evidence="1">Uncharacterized protein</fullName>
    </submittedName>
</protein>
<accession>A0A9D4BUA6</accession>
<evidence type="ECO:0000313" key="1">
    <source>
        <dbReference type="EMBL" id="KAH3709084.1"/>
    </source>
</evidence>
<dbReference type="AlphaFoldDB" id="A0A9D4BUA6"/>
<proteinExistence type="predicted"/>
<gene>
    <name evidence="1" type="ORF">DPMN_068544</name>
</gene>
<comment type="caution">
    <text evidence="1">The sequence shown here is derived from an EMBL/GenBank/DDBJ whole genome shotgun (WGS) entry which is preliminary data.</text>
</comment>
<reference evidence="1" key="2">
    <citation type="submission" date="2020-11" db="EMBL/GenBank/DDBJ databases">
        <authorList>
            <person name="McCartney M.A."/>
            <person name="Auch B."/>
            <person name="Kono T."/>
            <person name="Mallez S."/>
            <person name="Becker A."/>
            <person name="Gohl D.M."/>
            <person name="Silverstein K.A.T."/>
            <person name="Koren S."/>
            <person name="Bechman K.B."/>
            <person name="Herman A."/>
            <person name="Abrahante J.E."/>
            <person name="Garbe J."/>
        </authorList>
    </citation>
    <scope>NUCLEOTIDE SEQUENCE</scope>
    <source>
        <strain evidence="1">Duluth1</strain>
        <tissue evidence="1">Whole animal</tissue>
    </source>
</reference>
<sequence>MDGTQAGLRPKLMNQPSAAPELLNDLCDCLVCNETCTEDCCCSSNTQTDDITCRNI</sequence>
<reference evidence="1" key="1">
    <citation type="journal article" date="2019" name="bioRxiv">
        <title>The Genome of the Zebra Mussel, Dreissena polymorpha: A Resource for Invasive Species Research.</title>
        <authorList>
            <person name="McCartney M.A."/>
            <person name="Auch B."/>
            <person name="Kono T."/>
            <person name="Mallez S."/>
            <person name="Zhang Y."/>
            <person name="Obille A."/>
            <person name="Becker A."/>
            <person name="Abrahante J.E."/>
            <person name="Garbe J."/>
            <person name="Badalamenti J.P."/>
            <person name="Herman A."/>
            <person name="Mangelson H."/>
            <person name="Liachko I."/>
            <person name="Sullivan S."/>
            <person name="Sone E.D."/>
            <person name="Koren S."/>
            <person name="Silverstein K.A.T."/>
            <person name="Beckman K.B."/>
            <person name="Gohl D.M."/>
        </authorList>
    </citation>
    <scope>NUCLEOTIDE SEQUENCE</scope>
    <source>
        <strain evidence="1">Duluth1</strain>
        <tissue evidence="1">Whole animal</tissue>
    </source>
</reference>
<dbReference type="Proteomes" id="UP000828390">
    <property type="component" value="Unassembled WGS sequence"/>
</dbReference>
<keyword evidence="2" id="KW-1185">Reference proteome</keyword>
<name>A0A9D4BUA6_DREPO</name>
<dbReference type="EMBL" id="JAIWYP010000014">
    <property type="protein sequence ID" value="KAH3709084.1"/>
    <property type="molecule type" value="Genomic_DNA"/>
</dbReference>